<dbReference type="RefSeq" id="XP_041561827.1">
    <property type="nucleotide sequence ID" value="XM_041696170.1"/>
</dbReference>
<dbReference type="OrthoDB" id="4851849at2759"/>
<dbReference type="AlphaFoldDB" id="A0A7R7XXP3"/>
<proteinExistence type="predicted"/>
<dbReference type="PANTHER" id="PTHR42037:SF1">
    <property type="match status" value="1"/>
</dbReference>
<sequence length="483" mass="55318">MTANKHLELVPTATLRPRLNPYDRLLARFYEPLFLLKALGQTRGEHTSQPPSRDAGQAIRRRFLLNLCSICDFKKGGGSCTAIALEDSPACYRFWIASNKENEKIVGFVKKVLSIMRDTEALPSSSLAHAKAQFILYCADFAAARIEDERKCLRREAQRSVSMLLKQSSETAQNLLRWLEQVIDHRDNIPLCAFAYRNRHSLYMNELESWASYENRSLGYEARRSSFELVRHYMGRLAHHVRAPKALIEDASQLGHLLEAYDVRAMSHPHPVPPPVCDSHTNLHGIVKRMFPRDDPEKAIIEDGLIYMNKTSGIFNTFISQYQSPGLQVHAEVQLLEHFYKKRLSFVGHDRFIACSKPACLCCELYFKHHPARMVVPSSHCKIWTSWSPPYVPQFTKDDPESRLQKKLLSDVTQDLREQIIRQVLERSRSSRWHPDSRTGITETYPADAFGIHQAQDDEPDKDTEGELDLSLDPDDGGVLIYV</sequence>
<dbReference type="Proteomes" id="UP000654913">
    <property type="component" value="Chromosome 7"/>
</dbReference>
<dbReference type="InterPro" id="IPR027796">
    <property type="entry name" value="OTT_1508_deam-like"/>
</dbReference>
<reference evidence="2" key="1">
    <citation type="submission" date="2021-01" db="EMBL/GenBank/DDBJ databases">
        <authorList>
            <consortium name="Aspergillus puulaauensis MK2 genome sequencing consortium"/>
            <person name="Kazuki M."/>
            <person name="Futagami T."/>
        </authorList>
    </citation>
    <scope>NUCLEOTIDE SEQUENCE</scope>
    <source>
        <strain evidence="2">MK2</strain>
    </source>
</reference>
<protein>
    <recommendedName>
        <fullName evidence="4">OTT1508-like deaminase</fullName>
    </recommendedName>
</protein>
<gene>
    <name evidence="2" type="ORF">APUU_71211A</name>
</gene>
<evidence type="ECO:0008006" key="4">
    <source>
        <dbReference type="Google" id="ProtNLM"/>
    </source>
</evidence>
<evidence type="ECO:0000313" key="3">
    <source>
        <dbReference type="Proteomes" id="UP000654913"/>
    </source>
</evidence>
<dbReference type="GeneID" id="64979638"/>
<organism evidence="2 3">
    <name type="scientific">Aspergillus puulaauensis</name>
    <dbReference type="NCBI Taxonomy" id="1220207"/>
    <lineage>
        <taxon>Eukaryota</taxon>
        <taxon>Fungi</taxon>
        <taxon>Dikarya</taxon>
        <taxon>Ascomycota</taxon>
        <taxon>Pezizomycotina</taxon>
        <taxon>Eurotiomycetes</taxon>
        <taxon>Eurotiomycetidae</taxon>
        <taxon>Eurotiales</taxon>
        <taxon>Aspergillaceae</taxon>
        <taxon>Aspergillus</taxon>
    </lineage>
</organism>
<dbReference type="EMBL" id="AP024449">
    <property type="protein sequence ID" value="BCS29641.1"/>
    <property type="molecule type" value="Genomic_DNA"/>
</dbReference>
<evidence type="ECO:0000313" key="2">
    <source>
        <dbReference type="EMBL" id="BCS29641.1"/>
    </source>
</evidence>
<dbReference type="Pfam" id="PF14441">
    <property type="entry name" value="OTT_1508_deam"/>
    <property type="match status" value="1"/>
</dbReference>
<name>A0A7R7XXP3_9EURO</name>
<accession>A0A7R7XXP3</accession>
<feature type="region of interest" description="Disordered" evidence="1">
    <location>
        <begin position="431"/>
        <end position="477"/>
    </location>
</feature>
<dbReference type="KEGG" id="apuu:APUU_71211A"/>
<dbReference type="PANTHER" id="PTHR42037">
    <property type="match status" value="1"/>
</dbReference>
<feature type="compositionally biased region" description="Acidic residues" evidence="1">
    <location>
        <begin position="457"/>
        <end position="476"/>
    </location>
</feature>
<reference evidence="2" key="2">
    <citation type="submission" date="2021-02" db="EMBL/GenBank/DDBJ databases">
        <title>Aspergillus puulaauensis MK2 genome sequence.</title>
        <authorList>
            <person name="Futagami T."/>
            <person name="Mori K."/>
            <person name="Kadooka C."/>
            <person name="Tanaka T."/>
        </authorList>
    </citation>
    <scope>NUCLEOTIDE SEQUENCE</scope>
    <source>
        <strain evidence="2">MK2</strain>
    </source>
</reference>
<keyword evidence="3" id="KW-1185">Reference proteome</keyword>
<evidence type="ECO:0000256" key="1">
    <source>
        <dbReference type="SAM" id="MobiDB-lite"/>
    </source>
</evidence>